<reference evidence="1" key="1">
    <citation type="submission" date="2020-04" db="EMBL/GenBank/DDBJ databases">
        <title>A desert anoxygenic phototrophic bacterium fixes CO2 using RubisCO under aerobic conditions.</title>
        <authorList>
            <person name="Tang K."/>
        </authorList>
    </citation>
    <scope>NUCLEOTIDE SEQUENCE [LARGE SCALE GENOMIC DNA]</scope>
    <source>
        <strain evidence="1">MIMtkB3</strain>
    </source>
</reference>
<dbReference type="EMBL" id="CP051775">
    <property type="protein sequence ID" value="QJE72694.1"/>
    <property type="molecule type" value="Genomic_DNA"/>
</dbReference>
<name>A0A858R5P8_9PROT</name>
<dbReference type="PANTHER" id="PTHR13061:SF29">
    <property type="entry name" value="GAMMA CARBONIC ANHYDRASE-LIKE 1, MITOCHONDRIAL-RELATED"/>
    <property type="match status" value="1"/>
</dbReference>
<dbReference type="AlphaFoldDB" id="A0A858R5P8"/>
<dbReference type="Gene3D" id="2.160.10.10">
    <property type="entry name" value="Hexapeptide repeat proteins"/>
    <property type="match status" value="1"/>
</dbReference>
<organism evidence="1 2">
    <name type="scientific">Aerophototrophica crusticola</name>
    <dbReference type="NCBI Taxonomy" id="1709002"/>
    <lineage>
        <taxon>Bacteria</taxon>
        <taxon>Pseudomonadati</taxon>
        <taxon>Pseudomonadota</taxon>
        <taxon>Alphaproteobacteria</taxon>
        <taxon>Rhodospirillales</taxon>
        <taxon>Rhodospirillaceae</taxon>
        <taxon>Aerophototrophica</taxon>
    </lineage>
</organism>
<sequence length="182" mass="19322">MTDHLTSARPTLLPFRGKRPVVHPSAFLSNAVVIGDVEVGADASLWFGVTVRGDVNEIRIGRGTNIQDGTVIHCTTDKFGTYIGEDVLVGHLALLHGCVVEDGAFIGMKACLMDGVVVEKGAMVAAGALVTPGKRVKSGELWAGSPAKFVRMLTDEEKANLPKAAPHYVQLAQQYLREAGEG</sequence>
<accession>A0A858R5P8</accession>
<evidence type="ECO:0000313" key="1">
    <source>
        <dbReference type="EMBL" id="QJE72694.1"/>
    </source>
</evidence>
<dbReference type="InterPro" id="IPR050484">
    <property type="entry name" value="Transf_Hexapept/Carb_Anhydrase"/>
</dbReference>
<evidence type="ECO:0000313" key="2">
    <source>
        <dbReference type="Proteomes" id="UP000501891"/>
    </source>
</evidence>
<keyword evidence="2" id="KW-1185">Reference proteome</keyword>
<gene>
    <name evidence="1" type="ORF">HHL28_05930</name>
</gene>
<dbReference type="KEGG" id="acru:HHL28_05930"/>
<dbReference type="CDD" id="cd04645">
    <property type="entry name" value="LbH_gamma_CA_like"/>
    <property type="match status" value="1"/>
</dbReference>
<dbReference type="InterPro" id="IPR011004">
    <property type="entry name" value="Trimer_LpxA-like_sf"/>
</dbReference>
<protein>
    <submittedName>
        <fullName evidence="1">Gamma carbonic anhydrase family protein</fullName>
    </submittedName>
</protein>
<dbReference type="Proteomes" id="UP000501891">
    <property type="component" value="Chromosome"/>
</dbReference>
<dbReference type="PANTHER" id="PTHR13061">
    <property type="entry name" value="DYNACTIN SUBUNIT P25"/>
    <property type="match status" value="1"/>
</dbReference>
<proteinExistence type="predicted"/>
<dbReference type="SUPFAM" id="SSF51161">
    <property type="entry name" value="Trimeric LpxA-like enzymes"/>
    <property type="match status" value="1"/>
</dbReference>
<dbReference type="InterPro" id="IPR047324">
    <property type="entry name" value="LbH_gamma_CA-like"/>
</dbReference>